<proteinExistence type="predicted"/>
<feature type="non-terminal residue" evidence="2">
    <location>
        <position position="1"/>
    </location>
</feature>
<sequence>EQPVEDPDAVEPPPKPVEKPKVEKPKPVKKASR</sequence>
<dbReference type="AlphaFoldDB" id="F3G2A9"/>
<accession>F3G2A9</accession>
<evidence type="ECO:0008006" key="4">
    <source>
        <dbReference type="Google" id="ProtNLM"/>
    </source>
</evidence>
<protein>
    <recommendedName>
        <fullName evidence="4">Energy transducer TonB</fullName>
    </recommendedName>
</protein>
<feature type="compositionally biased region" description="Basic and acidic residues" evidence="1">
    <location>
        <begin position="16"/>
        <end position="26"/>
    </location>
</feature>
<evidence type="ECO:0000313" key="2">
    <source>
        <dbReference type="EMBL" id="EGH41209.1"/>
    </source>
</evidence>
<evidence type="ECO:0000256" key="1">
    <source>
        <dbReference type="SAM" id="MobiDB-lite"/>
    </source>
</evidence>
<evidence type="ECO:0000313" key="3">
    <source>
        <dbReference type="Proteomes" id="UP000004986"/>
    </source>
</evidence>
<name>F3G2A9_PSESJ</name>
<organism evidence="2 3">
    <name type="scientific">Pseudomonas syringae pv. pisi str. 1704B</name>
    <dbReference type="NCBI Taxonomy" id="629263"/>
    <lineage>
        <taxon>Bacteria</taxon>
        <taxon>Pseudomonadati</taxon>
        <taxon>Pseudomonadota</taxon>
        <taxon>Gammaproteobacteria</taxon>
        <taxon>Pseudomonadales</taxon>
        <taxon>Pseudomonadaceae</taxon>
        <taxon>Pseudomonas</taxon>
        <taxon>Pseudomonas syringae</taxon>
    </lineage>
</organism>
<reference evidence="2 3" key="1">
    <citation type="journal article" date="2011" name="PLoS Pathog.">
        <title>Dynamic evolution of pathogenicity revealed by sequencing and comparative genomics of 19 Pseudomonas syringae isolates.</title>
        <authorList>
            <person name="Baltrus D.A."/>
            <person name="Nishimura M.T."/>
            <person name="Romanchuk A."/>
            <person name="Chang J.H."/>
            <person name="Mukhtar M.S."/>
            <person name="Cherkis K."/>
            <person name="Roach J."/>
            <person name="Grant S.R."/>
            <person name="Jones C.D."/>
            <person name="Dangl J.L."/>
        </authorList>
    </citation>
    <scope>NUCLEOTIDE SEQUENCE [LARGE SCALE GENOMIC DNA]</scope>
    <source>
        <strain evidence="2 3">1704B</strain>
    </source>
</reference>
<feature type="region of interest" description="Disordered" evidence="1">
    <location>
        <begin position="1"/>
        <end position="33"/>
    </location>
</feature>
<dbReference type="Proteomes" id="UP000004986">
    <property type="component" value="Unassembled WGS sequence"/>
</dbReference>
<dbReference type="HOGENOM" id="CLU_220820_0_0_6"/>
<comment type="caution">
    <text evidence="2">The sequence shown here is derived from an EMBL/GenBank/DDBJ whole genome shotgun (WGS) entry which is preliminary data.</text>
</comment>
<keyword evidence="3" id="KW-1185">Reference proteome</keyword>
<dbReference type="EMBL" id="AEAI01000077">
    <property type="protein sequence ID" value="EGH41209.1"/>
    <property type="molecule type" value="Genomic_DNA"/>
</dbReference>
<gene>
    <name evidence="2" type="ORF">PSYPI_01767</name>
</gene>